<keyword evidence="2" id="KW-0812">Transmembrane</keyword>
<feature type="compositionally biased region" description="Acidic residues" evidence="1">
    <location>
        <begin position="307"/>
        <end position="316"/>
    </location>
</feature>
<feature type="region of interest" description="Disordered" evidence="1">
    <location>
        <begin position="67"/>
        <end position="98"/>
    </location>
</feature>
<evidence type="ECO:0000313" key="5">
    <source>
        <dbReference type="Proteomes" id="UP001150879"/>
    </source>
</evidence>
<comment type="caution">
    <text evidence="4">The sequence shown here is derived from an EMBL/GenBank/DDBJ whole genome shotgun (WGS) entry which is preliminary data.</text>
</comment>
<reference evidence="4" key="1">
    <citation type="submission" date="2022-11" db="EMBL/GenBank/DDBJ databases">
        <authorList>
            <person name="Petersen C."/>
        </authorList>
    </citation>
    <scope>NUCLEOTIDE SEQUENCE</scope>
    <source>
        <strain evidence="4">IBT 16849</strain>
    </source>
</reference>
<dbReference type="AlphaFoldDB" id="A0A9W9J1L0"/>
<organism evidence="4 5">
    <name type="scientific">Penicillium cf. griseofulvum</name>
    <dbReference type="NCBI Taxonomy" id="2972120"/>
    <lineage>
        <taxon>Eukaryota</taxon>
        <taxon>Fungi</taxon>
        <taxon>Dikarya</taxon>
        <taxon>Ascomycota</taxon>
        <taxon>Pezizomycotina</taxon>
        <taxon>Eurotiomycetes</taxon>
        <taxon>Eurotiomycetidae</taxon>
        <taxon>Eurotiales</taxon>
        <taxon>Aspergillaceae</taxon>
        <taxon>Penicillium</taxon>
    </lineage>
</organism>
<keyword evidence="5" id="KW-1185">Reference proteome</keyword>
<keyword evidence="2" id="KW-1133">Transmembrane helix</keyword>
<evidence type="ECO:0000256" key="1">
    <source>
        <dbReference type="SAM" id="MobiDB-lite"/>
    </source>
</evidence>
<sequence>MQINRPSILTLALILAVTKSTASHPIRTSKWVKTEQFQDPNARGIWKVFEKDPYDLLPDPPHVKYNGNPAWPTREDNNPTEQHTPNNRYTTGTSEAGKPTVSILIPTSAEIPEQMHKHYSHHTEENEHYFSVDKQSSINAPAAQRQDHYSEILQYLHTKNTLHNVHKHATPASSSYSSSDYSTSFCIYRFSFPTLRSKAMIFPHYHLPGAFTTVIILLVMVWVAIFTIGLLELGNYLWRRRGQTLVMEGDRVPDSEERNVDLDETVKVPLRIIIAPSAGTRRVSVGEHGYESLESIYSNSESNSGSESDEDDYRIF</sequence>
<evidence type="ECO:0000256" key="2">
    <source>
        <dbReference type="SAM" id="Phobius"/>
    </source>
</evidence>
<accession>A0A9W9J1L0</accession>
<keyword evidence="3" id="KW-0732">Signal</keyword>
<keyword evidence="2" id="KW-0472">Membrane</keyword>
<evidence type="ECO:0000256" key="3">
    <source>
        <dbReference type="SAM" id="SignalP"/>
    </source>
</evidence>
<proteinExistence type="predicted"/>
<feature type="compositionally biased region" description="Low complexity" evidence="1">
    <location>
        <begin position="296"/>
        <end position="306"/>
    </location>
</feature>
<dbReference type="EMBL" id="JAPQKP010000005">
    <property type="protein sequence ID" value="KAJ5188253.1"/>
    <property type="molecule type" value="Genomic_DNA"/>
</dbReference>
<feature type="signal peptide" evidence="3">
    <location>
        <begin position="1"/>
        <end position="23"/>
    </location>
</feature>
<name>A0A9W9J1L0_9EURO</name>
<evidence type="ECO:0000313" key="4">
    <source>
        <dbReference type="EMBL" id="KAJ5188253.1"/>
    </source>
</evidence>
<dbReference type="Proteomes" id="UP001150879">
    <property type="component" value="Unassembled WGS sequence"/>
</dbReference>
<feature type="chain" id="PRO_5040962441" evidence="3">
    <location>
        <begin position="24"/>
        <end position="316"/>
    </location>
</feature>
<gene>
    <name evidence="4" type="ORF">N7472_007267</name>
</gene>
<protein>
    <submittedName>
        <fullName evidence="4">Uncharacterized protein</fullName>
    </submittedName>
</protein>
<feature type="compositionally biased region" description="Polar residues" evidence="1">
    <location>
        <begin position="79"/>
        <end position="94"/>
    </location>
</feature>
<feature type="region of interest" description="Disordered" evidence="1">
    <location>
        <begin position="296"/>
        <end position="316"/>
    </location>
</feature>
<feature type="transmembrane region" description="Helical" evidence="2">
    <location>
        <begin position="205"/>
        <end position="231"/>
    </location>
</feature>
<reference evidence="4" key="2">
    <citation type="journal article" date="2023" name="IMA Fungus">
        <title>Comparative genomic study of the Penicillium genus elucidates a diverse pangenome and 15 lateral gene transfer events.</title>
        <authorList>
            <person name="Petersen C."/>
            <person name="Sorensen T."/>
            <person name="Nielsen M.R."/>
            <person name="Sondergaard T.E."/>
            <person name="Sorensen J.L."/>
            <person name="Fitzpatrick D.A."/>
            <person name="Frisvad J.C."/>
            <person name="Nielsen K.L."/>
        </authorList>
    </citation>
    <scope>NUCLEOTIDE SEQUENCE</scope>
    <source>
        <strain evidence="4">IBT 16849</strain>
    </source>
</reference>